<organism evidence="2 3">
    <name type="scientific">Ganoderma sinense ZZ0214-1</name>
    <dbReference type="NCBI Taxonomy" id="1077348"/>
    <lineage>
        <taxon>Eukaryota</taxon>
        <taxon>Fungi</taxon>
        <taxon>Dikarya</taxon>
        <taxon>Basidiomycota</taxon>
        <taxon>Agaricomycotina</taxon>
        <taxon>Agaricomycetes</taxon>
        <taxon>Polyporales</taxon>
        <taxon>Polyporaceae</taxon>
        <taxon>Ganoderma</taxon>
    </lineage>
</organism>
<dbReference type="OrthoDB" id="3350812at2759"/>
<dbReference type="Pfam" id="PF20151">
    <property type="entry name" value="DUF6533"/>
    <property type="match status" value="1"/>
</dbReference>
<accession>A0A2G8S0R9</accession>
<dbReference type="Proteomes" id="UP000230002">
    <property type="component" value="Unassembled WGS sequence"/>
</dbReference>
<evidence type="ECO:0000313" key="2">
    <source>
        <dbReference type="EMBL" id="PIL27369.1"/>
    </source>
</evidence>
<dbReference type="AlphaFoldDB" id="A0A2G8S0R9"/>
<gene>
    <name evidence="2" type="ORF">GSI_10516</name>
</gene>
<name>A0A2G8S0R9_9APHY</name>
<dbReference type="InterPro" id="IPR045340">
    <property type="entry name" value="DUF6533"/>
</dbReference>
<dbReference type="EMBL" id="AYKW01000034">
    <property type="protein sequence ID" value="PIL27369.1"/>
    <property type="molecule type" value="Genomic_DNA"/>
</dbReference>
<feature type="domain" description="DUF6533" evidence="1">
    <location>
        <begin position="31"/>
        <end position="95"/>
    </location>
</feature>
<proteinExistence type="predicted"/>
<sequence length="168" mass="19381">MANIAPDGINLTHTFIVQSSGGLNLLRTTKYIKLASATLLLLEMISTFPDEVSVNFPLRIPSTRSYNRTRVDLVWPNKFGFAKATFLFNKYSPFLDEIVDFMNIFNFTGNVQLCVKRYNVLSWFYFTGVLQSEIILLSRTVAFWGWNRPCAYMPSTNPTFTYNFPRNM</sequence>
<protein>
    <recommendedName>
        <fullName evidence="1">DUF6533 domain-containing protein</fullName>
    </recommendedName>
</protein>
<evidence type="ECO:0000313" key="3">
    <source>
        <dbReference type="Proteomes" id="UP000230002"/>
    </source>
</evidence>
<reference evidence="2 3" key="1">
    <citation type="journal article" date="2015" name="Sci. Rep.">
        <title>Chromosome-level genome map provides insights into diverse defense mechanisms in the medicinal fungus Ganoderma sinense.</title>
        <authorList>
            <person name="Zhu Y."/>
            <person name="Xu J."/>
            <person name="Sun C."/>
            <person name="Zhou S."/>
            <person name="Xu H."/>
            <person name="Nelson D.R."/>
            <person name="Qian J."/>
            <person name="Song J."/>
            <person name="Luo H."/>
            <person name="Xiang L."/>
            <person name="Li Y."/>
            <person name="Xu Z."/>
            <person name="Ji A."/>
            <person name="Wang L."/>
            <person name="Lu S."/>
            <person name="Hayward A."/>
            <person name="Sun W."/>
            <person name="Li X."/>
            <person name="Schwartz D.C."/>
            <person name="Wang Y."/>
            <person name="Chen S."/>
        </authorList>
    </citation>
    <scope>NUCLEOTIDE SEQUENCE [LARGE SCALE GENOMIC DNA]</scope>
    <source>
        <strain evidence="2 3">ZZ0214-1</strain>
    </source>
</reference>
<keyword evidence="3" id="KW-1185">Reference proteome</keyword>
<evidence type="ECO:0000259" key="1">
    <source>
        <dbReference type="Pfam" id="PF20151"/>
    </source>
</evidence>
<comment type="caution">
    <text evidence="2">The sequence shown here is derived from an EMBL/GenBank/DDBJ whole genome shotgun (WGS) entry which is preliminary data.</text>
</comment>